<dbReference type="EMBL" id="JAHZSS010000003">
    <property type="protein sequence ID" value="MBW8190182.1"/>
    <property type="molecule type" value="Genomic_DNA"/>
</dbReference>
<dbReference type="RefSeq" id="WP_220102865.1">
    <property type="nucleotide sequence ID" value="NZ_JAHZSS010000003.1"/>
</dbReference>
<keyword evidence="2" id="KW-1185">Reference proteome</keyword>
<reference evidence="1" key="1">
    <citation type="submission" date="2021-07" db="EMBL/GenBank/DDBJ databases">
        <title>Neiella marina sp. nov., isolated from the intestinal content of sea cucumber Apostichopus japonicus.</title>
        <authorList>
            <person name="Bai X."/>
        </authorList>
    </citation>
    <scope>NUCLEOTIDE SEQUENCE</scope>
    <source>
        <strain evidence="1">126</strain>
    </source>
</reference>
<gene>
    <name evidence="1" type="ORF">K0504_03960</name>
</gene>
<accession>A0ABS7ECW6</accession>
<name>A0ABS7ECW6_9GAMM</name>
<organism evidence="1 2">
    <name type="scientific">Neiella holothuriorum</name>
    <dbReference type="NCBI Taxonomy" id="2870530"/>
    <lineage>
        <taxon>Bacteria</taxon>
        <taxon>Pseudomonadati</taxon>
        <taxon>Pseudomonadota</taxon>
        <taxon>Gammaproteobacteria</taxon>
        <taxon>Alteromonadales</taxon>
        <taxon>Echinimonadaceae</taxon>
        <taxon>Neiella</taxon>
    </lineage>
</organism>
<sequence length="45" mass="4982">MESKTLELGTTKCLLRRVATGIRLRTLASHLAIERSKLGVGWMSP</sequence>
<protein>
    <submittedName>
        <fullName evidence="1">Uncharacterized protein</fullName>
    </submittedName>
</protein>
<comment type="caution">
    <text evidence="1">The sequence shown here is derived from an EMBL/GenBank/DDBJ whole genome shotgun (WGS) entry which is preliminary data.</text>
</comment>
<evidence type="ECO:0000313" key="2">
    <source>
        <dbReference type="Proteomes" id="UP001166251"/>
    </source>
</evidence>
<proteinExistence type="predicted"/>
<dbReference type="Proteomes" id="UP001166251">
    <property type="component" value="Unassembled WGS sequence"/>
</dbReference>
<evidence type="ECO:0000313" key="1">
    <source>
        <dbReference type="EMBL" id="MBW8190182.1"/>
    </source>
</evidence>